<dbReference type="AlphaFoldDB" id="A0A643FM51"/>
<name>A0A643FM51_9BURK</name>
<dbReference type="GeneID" id="98405699"/>
<organism evidence="1 2">
    <name type="scientific">Cupriavidus basilensis</name>
    <dbReference type="NCBI Taxonomy" id="68895"/>
    <lineage>
        <taxon>Bacteria</taxon>
        <taxon>Pseudomonadati</taxon>
        <taxon>Pseudomonadota</taxon>
        <taxon>Betaproteobacteria</taxon>
        <taxon>Burkholderiales</taxon>
        <taxon>Burkholderiaceae</taxon>
        <taxon>Cupriavidus</taxon>
    </lineage>
</organism>
<protein>
    <recommendedName>
        <fullName evidence="3">Lipoprotein</fullName>
    </recommendedName>
</protein>
<dbReference type="EMBL" id="CP062804">
    <property type="protein sequence ID" value="QOT79454.1"/>
    <property type="molecule type" value="Genomic_DNA"/>
</dbReference>
<proteinExistence type="predicted"/>
<evidence type="ECO:0000313" key="1">
    <source>
        <dbReference type="EMBL" id="QOT79454.1"/>
    </source>
</evidence>
<dbReference type="Gene3D" id="2.40.360.20">
    <property type="match status" value="1"/>
</dbReference>
<evidence type="ECO:0000313" key="2">
    <source>
        <dbReference type="Proteomes" id="UP000397656"/>
    </source>
</evidence>
<sequence>MKTMSKFFASLLLAGSLAACGGGGSDDGGGSSLSINATGSAPQATSVGTGQTASINVKSGDFITLQAAEPVKWQAVITSTKTTVTNQTLTDTVWSGNLISPDGDNIVLTAALASNPNKVFTLKLAVAASTRYSAITPTVGEVTTFKETSVTIGGTSNVRNIAYTTSAVNNGVFTINAVNLADNSAFRNYTQDGDRNRLTQTNPATNNVCTYTPKRDLYNFPLYVGKTWNSTWQYACLVGGVPGYHENASVVGNVEGIESVTTAAGTFNALRISYVISYANLNDPAGFTTYNETIKTWWSTELGRIVKWQDTYGYPTGFSDPTYLRTYTQELTSVK</sequence>
<reference evidence="1 2" key="1">
    <citation type="submission" date="2020-10" db="EMBL/GenBank/DDBJ databases">
        <title>Complete genome sequence of Cupriavidus basilensis CCUG 49340T.</title>
        <authorList>
            <person name="Salva-Serra F."/>
            <person name="Donoso R.A."/>
            <person name="Cho K.H."/>
            <person name="Yoo J.A."/>
            <person name="Lee K."/>
            <person name="Yoon S.-H."/>
            <person name="Perez-Pantoja D."/>
            <person name="Moore E.R.B."/>
        </authorList>
    </citation>
    <scope>NUCLEOTIDE SEQUENCE [LARGE SCALE GENOMIC DNA]</scope>
    <source>
        <strain evidence="2">CCUG 49340</strain>
    </source>
</reference>
<dbReference type="RefSeq" id="WP_150991077.1">
    <property type="nucleotide sequence ID" value="NZ_CP062804.1"/>
</dbReference>
<gene>
    <name evidence="1" type="ORF">F7R26_032555</name>
</gene>
<evidence type="ECO:0008006" key="3">
    <source>
        <dbReference type="Google" id="ProtNLM"/>
    </source>
</evidence>
<dbReference type="PROSITE" id="PS51257">
    <property type="entry name" value="PROKAR_LIPOPROTEIN"/>
    <property type="match status" value="1"/>
</dbReference>
<dbReference type="Proteomes" id="UP000397656">
    <property type="component" value="Chromosome 2"/>
</dbReference>
<accession>A0A643FM51</accession>